<dbReference type="InterPro" id="IPR038444">
    <property type="entry name" value="DUF465_sf"/>
</dbReference>
<evidence type="ECO:0000313" key="1">
    <source>
        <dbReference type="EMBL" id="MBR0683379.1"/>
    </source>
</evidence>
<reference evidence="1" key="1">
    <citation type="submission" date="2020-01" db="EMBL/GenBank/DDBJ databases">
        <authorList>
            <person name="Rat A."/>
        </authorList>
    </citation>
    <scope>NUCLEOTIDE SEQUENCE</scope>
    <source>
        <strain evidence="1">LMG 31228</strain>
    </source>
</reference>
<dbReference type="RefSeq" id="WP_211848950.1">
    <property type="nucleotide sequence ID" value="NZ_JAAEDL010000031.1"/>
</dbReference>
<comment type="caution">
    <text evidence="1">The sequence shown here is derived from an EMBL/GenBank/DDBJ whole genome shotgun (WGS) entry which is preliminary data.</text>
</comment>
<protein>
    <submittedName>
        <fullName evidence="1">DUF465 domain-containing protein</fullName>
    </submittedName>
</protein>
<name>A0A9X9XI43_9PROT</name>
<keyword evidence="2" id="KW-1185">Reference proteome</keyword>
<sequence>MTADARPPIASTPTAVTCRHQALREGYRLFPTRLSFERSALQSSDKLPEDLASLTWLLSRLWLHHSALERRIAEAAARPRPDAAALGALKRERLAVRDRIAALERGI</sequence>
<organism evidence="1 2">
    <name type="scientific">Neoroseomonas eburnea</name>
    <dbReference type="NCBI Taxonomy" id="1346889"/>
    <lineage>
        <taxon>Bacteria</taxon>
        <taxon>Pseudomonadati</taxon>
        <taxon>Pseudomonadota</taxon>
        <taxon>Alphaproteobacteria</taxon>
        <taxon>Acetobacterales</taxon>
        <taxon>Acetobacteraceae</taxon>
        <taxon>Neoroseomonas</taxon>
    </lineage>
</organism>
<evidence type="ECO:0000313" key="2">
    <source>
        <dbReference type="Proteomes" id="UP001138709"/>
    </source>
</evidence>
<dbReference type="AlphaFoldDB" id="A0A9X9XI43"/>
<dbReference type="EMBL" id="JAAEDL010000031">
    <property type="protein sequence ID" value="MBR0683379.1"/>
    <property type="molecule type" value="Genomic_DNA"/>
</dbReference>
<proteinExistence type="predicted"/>
<gene>
    <name evidence="1" type="ORF">GXW74_23030</name>
</gene>
<dbReference type="Proteomes" id="UP001138709">
    <property type="component" value="Unassembled WGS sequence"/>
</dbReference>
<accession>A0A9X9XI43</accession>
<dbReference type="InterPro" id="IPR007420">
    <property type="entry name" value="DUF465"/>
</dbReference>
<dbReference type="Pfam" id="PF04325">
    <property type="entry name" value="DUF465"/>
    <property type="match status" value="1"/>
</dbReference>
<reference evidence="1" key="2">
    <citation type="journal article" date="2021" name="Syst. Appl. Microbiol.">
        <title>Roseomonas hellenica sp. nov., isolated from roots of wild-growing Alkanna tinctoria.</title>
        <authorList>
            <person name="Rat A."/>
            <person name="Naranjo H.D."/>
            <person name="Lebbe L."/>
            <person name="Cnockaert M."/>
            <person name="Krigas N."/>
            <person name="Grigoriadou K."/>
            <person name="Maloupa E."/>
            <person name="Willems A."/>
        </authorList>
    </citation>
    <scope>NUCLEOTIDE SEQUENCE</scope>
    <source>
        <strain evidence="1">LMG 31228</strain>
    </source>
</reference>
<dbReference type="Gene3D" id="6.10.280.50">
    <property type="match status" value="1"/>
</dbReference>